<evidence type="ECO:0000313" key="1">
    <source>
        <dbReference type="EMBL" id="KAJ7566383.1"/>
    </source>
</evidence>
<gene>
    <name evidence="1" type="ORF">O6H91_02G100100</name>
</gene>
<organism evidence="1 2">
    <name type="scientific">Diphasiastrum complanatum</name>
    <name type="common">Issler's clubmoss</name>
    <name type="synonym">Lycopodium complanatum</name>
    <dbReference type="NCBI Taxonomy" id="34168"/>
    <lineage>
        <taxon>Eukaryota</taxon>
        <taxon>Viridiplantae</taxon>
        <taxon>Streptophyta</taxon>
        <taxon>Embryophyta</taxon>
        <taxon>Tracheophyta</taxon>
        <taxon>Lycopodiopsida</taxon>
        <taxon>Lycopodiales</taxon>
        <taxon>Lycopodiaceae</taxon>
        <taxon>Lycopodioideae</taxon>
        <taxon>Diphasiastrum</taxon>
    </lineage>
</organism>
<dbReference type="Proteomes" id="UP001162992">
    <property type="component" value="Chromosome 2"/>
</dbReference>
<name>A0ACC2EII6_DIPCM</name>
<evidence type="ECO:0000313" key="2">
    <source>
        <dbReference type="Proteomes" id="UP001162992"/>
    </source>
</evidence>
<reference evidence="2" key="1">
    <citation type="journal article" date="2024" name="Proc. Natl. Acad. Sci. U.S.A.">
        <title>Extraordinary preservation of gene collinearity over three hundred million years revealed in homosporous lycophytes.</title>
        <authorList>
            <person name="Li C."/>
            <person name="Wickell D."/>
            <person name="Kuo L.Y."/>
            <person name="Chen X."/>
            <person name="Nie B."/>
            <person name="Liao X."/>
            <person name="Peng D."/>
            <person name="Ji J."/>
            <person name="Jenkins J."/>
            <person name="Williams M."/>
            <person name="Shu S."/>
            <person name="Plott C."/>
            <person name="Barry K."/>
            <person name="Rajasekar S."/>
            <person name="Grimwood J."/>
            <person name="Han X."/>
            <person name="Sun S."/>
            <person name="Hou Z."/>
            <person name="He W."/>
            <person name="Dai G."/>
            <person name="Sun C."/>
            <person name="Schmutz J."/>
            <person name="Leebens-Mack J.H."/>
            <person name="Li F.W."/>
            <person name="Wang L."/>
        </authorList>
    </citation>
    <scope>NUCLEOTIDE SEQUENCE [LARGE SCALE GENOMIC DNA]</scope>
    <source>
        <strain evidence="2">cv. PW_Plant_1</strain>
    </source>
</reference>
<sequence>MDAHKVENRNLDASEVAPGDHKLHQSRRGLKLVFSVLLRLFGVVLLVPALLLMVTDRQTTRVAAFDLEAKYTYSKAFQAFVGACVICACHLLMSSIVSLLFICTRSKFMRNRFTAWLLFLTDQLMTYLLLGAIAASTQVAYIAKKGSVKVGWYQVCQNFNRFCNHIEAALALGYLALLLLAICTLMSVQNLVYTSRLHHGTGYF</sequence>
<proteinExistence type="predicted"/>
<dbReference type="EMBL" id="CM055093">
    <property type="protein sequence ID" value="KAJ7566383.1"/>
    <property type="molecule type" value="Genomic_DNA"/>
</dbReference>
<keyword evidence="2" id="KW-1185">Reference proteome</keyword>
<protein>
    <submittedName>
        <fullName evidence="1">Uncharacterized protein</fullName>
    </submittedName>
</protein>
<accession>A0ACC2EII6</accession>
<comment type="caution">
    <text evidence="1">The sequence shown here is derived from an EMBL/GenBank/DDBJ whole genome shotgun (WGS) entry which is preliminary data.</text>
</comment>